<dbReference type="GO" id="GO:0006085">
    <property type="term" value="P:acetyl-CoA biosynthetic process"/>
    <property type="evidence" value="ECO:0007669"/>
    <property type="project" value="TreeGrafter"/>
</dbReference>
<dbReference type="PANTHER" id="PTHR24095">
    <property type="entry name" value="ACETYL-COENZYME A SYNTHETASE"/>
    <property type="match status" value="1"/>
</dbReference>
<keyword evidence="2" id="KW-1133">Transmembrane helix</keyword>
<reference evidence="4 5" key="1">
    <citation type="submission" date="2011-08" db="EMBL/GenBank/DDBJ databases">
        <authorList>
            <person name="Liu Z.J."/>
            <person name="Shi F.L."/>
            <person name="Lu J.Q."/>
            <person name="Li M."/>
            <person name="Wang Z.L."/>
        </authorList>
    </citation>
    <scope>NUCLEOTIDE SEQUENCE [LARGE SCALE GENOMIC DNA]</scope>
    <source>
        <strain evidence="4 5">USNM 41457</strain>
    </source>
</reference>
<keyword evidence="2" id="KW-0812">Transmembrane</keyword>
<proteinExistence type="predicted"/>
<keyword evidence="5" id="KW-1185">Reference proteome</keyword>
<dbReference type="SUPFAM" id="SSF56801">
    <property type="entry name" value="Acetyl-CoA synthetase-like"/>
    <property type="match status" value="1"/>
</dbReference>
<protein>
    <recommendedName>
        <fullName evidence="1">acetate--CoA ligase</fullName>
        <ecNumber evidence="1">6.2.1.1</ecNumber>
    </recommendedName>
</protein>
<accession>J9D882</accession>
<comment type="caution">
    <text evidence="4">The sequence shown here is derived from an EMBL/GenBank/DDBJ whole genome shotgun (WGS) entry which is preliminary data.</text>
</comment>
<dbReference type="Pfam" id="PF00501">
    <property type="entry name" value="AMP-binding"/>
    <property type="match status" value="1"/>
</dbReference>
<evidence type="ECO:0000256" key="1">
    <source>
        <dbReference type="ARBA" id="ARBA00013275"/>
    </source>
</evidence>
<dbReference type="InterPro" id="IPR042099">
    <property type="entry name" value="ANL_N_sf"/>
</dbReference>
<dbReference type="GO" id="GO:0003987">
    <property type="term" value="F:acetate-CoA ligase activity"/>
    <property type="evidence" value="ECO:0007669"/>
    <property type="project" value="UniProtKB-EC"/>
</dbReference>
<feature type="transmembrane region" description="Helical" evidence="2">
    <location>
        <begin position="136"/>
        <end position="157"/>
    </location>
</feature>
<keyword evidence="2" id="KW-0472">Membrane</keyword>
<dbReference type="STRING" id="1003232.J9D882"/>
<evidence type="ECO:0000313" key="4">
    <source>
        <dbReference type="EMBL" id="EJW03714.1"/>
    </source>
</evidence>
<dbReference type="AlphaFoldDB" id="J9D882"/>
<dbReference type="EC" id="6.2.1.1" evidence="1"/>
<dbReference type="EMBL" id="AFBI03000032">
    <property type="protein sequence ID" value="EJW03714.1"/>
    <property type="molecule type" value="Genomic_DNA"/>
</dbReference>
<name>J9D882_EDHAE</name>
<organism evidence="4 5">
    <name type="scientific">Edhazardia aedis (strain USNM 41457)</name>
    <name type="common">Microsporidian parasite</name>
    <dbReference type="NCBI Taxonomy" id="1003232"/>
    <lineage>
        <taxon>Eukaryota</taxon>
        <taxon>Fungi</taxon>
        <taxon>Fungi incertae sedis</taxon>
        <taxon>Microsporidia</taxon>
        <taxon>Edhazardia</taxon>
    </lineage>
</organism>
<dbReference type="OrthoDB" id="1706066at2759"/>
<evidence type="ECO:0000259" key="3">
    <source>
        <dbReference type="Pfam" id="PF00501"/>
    </source>
</evidence>
<dbReference type="Gene3D" id="3.40.50.12780">
    <property type="entry name" value="N-terminal domain of ligase-like"/>
    <property type="match status" value="1"/>
</dbReference>
<gene>
    <name evidence="4" type="ORF">EDEG_01994</name>
</gene>
<sequence length="177" mass="20286">MMTTKKVFNLKKDDVFLCTADLGWITGHTYAVYGPLLNGVTTVLFGGVPMFPTKYRLFETVERFKVTHLYTAPTLIRMLQKSIGNKSDIKVESVFKKNNQKNQVINNDTSQDKSVHQEKKLKIILVLKIVIIKKNLLALVSIILITEILTVIVVHMLTNPLYILLMRRKKYILATNH</sequence>
<dbReference type="PANTHER" id="PTHR24095:SF14">
    <property type="entry name" value="ACETYL-COENZYME A SYNTHETASE 1"/>
    <property type="match status" value="1"/>
</dbReference>
<evidence type="ECO:0000313" key="5">
    <source>
        <dbReference type="Proteomes" id="UP000003163"/>
    </source>
</evidence>
<dbReference type="InParanoid" id="J9D882"/>
<evidence type="ECO:0000256" key="2">
    <source>
        <dbReference type="SAM" id="Phobius"/>
    </source>
</evidence>
<reference evidence="5" key="2">
    <citation type="submission" date="2015-07" db="EMBL/GenBank/DDBJ databases">
        <title>Contrasting host-pathogen interactions and genome evolution in two generalist and specialist microsporidian pathogens of mosquitoes.</title>
        <authorList>
            <consortium name="The Broad Institute Genomics Platform"/>
            <consortium name="The Broad Institute Genome Sequencing Center for Infectious Disease"/>
            <person name="Cuomo C.A."/>
            <person name="Sanscrainte N.D."/>
            <person name="Goldberg J.M."/>
            <person name="Heiman D."/>
            <person name="Young S."/>
            <person name="Zeng Q."/>
            <person name="Becnel J.J."/>
            <person name="Birren B.W."/>
        </authorList>
    </citation>
    <scope>NUCLEOTIDE SEQUENCE [LARGE SCALE GENOMIC DNA]</scope>
    <source>
        <strain evidence="5">USNM 41457</strain>
    </source>
</reference>
<dbReference type="InterPro" id="IPR000873">
    <property type="entry name" value="AMP-dep_synth/lig_dom"/>
</dbReference>
<feature type="domain" description="AMP-dependent synthetase/ligase" evidence="3">
    <location>
        <begin position="6"/>
        <end position="89"/>
    </location>
</feature>
<dbReference type="HOGENOM" id="CLU_1517838_0_0_1"/>
<dbReference type="Proteomes" id="UP000003163">
    <property type="component" value="Unassembled WGS sequence"/>
</dbReference>
<dbReference type="VEuPathDB" id="MicrosporidiaDB:EDEG_01994"/>